<evidence type="ECO:0000313" key="1">
    <source>
        <dbReference type="EMBL" id="DAA02718.1"/>
    </source>
</evidence>
<organism evidence="1">
    <name type="scientific">Drosophila melanogaster</name>
    <name type="common">Fruit fly</name>
    <dbReference type="NCBI Taxonomy" id="7227"/>
    <lineage>
        <taxon>Eukaryota</taxon>
        <taxon>Metazoa</taxon>
        <taxon>Ecdysozoa</taxon>
        <taxon>Arthropoda</taxon>
        <taxon>Hexapoda</taxon>
        <taxon>Insecta</taxon>
        <taxon>Pterygota</taxon>
        <taxon>Neoptera</taxon>
        <taxon>Endopterygota</taxon>
        <taxon>Diptera</taxon>
        <taxon>Brachycera</taxon>
        <taxon>Muscomorpha</taxon>
        <taxon>Ephydroidea</taxon>
        <taxon>Drosophilidae</taxon>
        <taxon>Drosophila</taxon>
        <taxon>Sophophora</taxon>
    </lineage>
</organism>
<protein>
    <submittedName>
        <fullName evidence="1">HDC08027</fullName>
    </submittedName>
</protein>
<dbReference type="AlphaFoldDB" id="Q6ILZ4"/>
<sequence length="218" mass="24623">MASRCDTARNLWHYFLSRRLYASNLFFQVHPLHRTFAHVSNICRQYEHQAVYPTYPTLPSVFIAGLPLRSPVLQMGPQVNGGSGSRLEVGPARLAAVYPFDSVSSNEVEICQQAAEVGSGYKNGPKRRKQRRKFLPFDILVFAVFSLEIHDNESTSRMRGFLQCPISHPDCPDPAAPLAPCRFPTSSRSRSWLPYLRLCLLSSSHFRCALFNFLCAVT</sequence>
<name>Q6ILZ4_DROME</name>
<accession>Q6ILZ4</accession>
<proteinExistence type="predicted"/>
<gene>
    <name evidence="1" type="ORF">HDC08027</name>
</gene>
<dbReference type="EMBL" id="BK001872">
    <property type="protein sequence ID" value="DAA02718.1"/>
    <property type="molecule type" value="Genomic_DNA"/>
</dbReference>
<reference evidence="1" key="1">
    <citation type="journal article" date="2003" name="Genome Biol.">
        <title>An integrated gene annotation and transcriptional profiling approach towards the full gene content of the Drosophila genome.</title>
        <authorList>
            <person name="Hild M."/>
            <person name="Beckmann B."/>
            <person name="Haas S.A."/>
            <person name="Koch B."/>
            <person name="Solovyev V."/>
            <person name="Busold C."/>
            <person name="Fellenberg K."/>
            <person name="Boutros M."/>
            <person name="Vingron M."/>
            <person name="Sauer F."/>
            <person name="Hoheisel J.D."/>
            <person name="Paro R."/>
        </authorList>
    </citation>
    <scope>NUCLEOTIDE SEQUENCE</scope>
</reference>